<reference evidence="11" key="1">
    <citation type="journal article" date="2010" name="Science">
        <title>The genome of the Western clawed frog Xenopus tropicalis.</title>
        <authorList>
            <person name="Hellsten U."/>
            <person name="Harland R.M."/>
            <person name="Gilchrist M.J."/>
            <person name="Hendrix D."/>
            <person name="Jurka J."/>
            <person name="Kapitonov V."/>
            <person name="Ovcharenko I."/>
            <person name="Putnam N.H."/>
            <person name="Shu S."/>
            <person name="Taher L."/>
            <person name="Blitz I.L."/>
            <person name="Blumberg B."/>
            <person name="Dichmann D.S."/>
            <person name="Dubchak I."/>
            <person name="Amaya E."/>
            <person name="Detter J.C."/>
            <person name="Fletcher R."/>
            <person name="Gerhard D.S."/>
            <person name="Goodstein D."/>
            <person name="Graves T."/>
            <person name="Grigoriev I.V."/>
            <person name="Grimwood J."/>
            <person name="Kawashima T."/>
            <person name="Lindquist E."/>
            <person name="Lucas S.M."/>
            <person name="Mead P.E."/>
            <person name="Mitros T."/>
            <person name="Ogino H."/>
            <person name="Ohta Y."/>
            <person name="Poliakov A.V."/>
            <person name="Pollet N."/>
            <person name="Robert J."/>
            <person name="Salamov A."/>
            <person name="Sater A.K."/>
            <person name="Schmutz J."/>
            <person name="Terry A."/>
            <person name="Vize P.D."/>
            <person name="Warren W.C."/>
            <person name="Wells D."/>
            <person name="Wills A."/>
            <person name="Wilson R.K."/>
            <person name="Zimmerman L.B."/>
            <person name="Zorn A.M."/>
            <person name="Grainger R."/>
            <person name="Grammer T."/>
            <person name="Khokha M.K."/>
            <person name="Richardson P.M."/>
            <person name="Rokhsar D.S."/>
        </authorList>
    </citation>
    <scope>NUCLEOTIDE SEQUENCE [LARGE SCALE GENOMIC DNA]</scope>
    <source>
        <strain evidence="11">Nigerian</strain>
    </source>
</reference>
<evidence type="ECO:0000256" key="9">
    <source>
        <dbReference type="SAM" id="MobiDB-lite"/>
    </source>
</evidence>
<evidence type="ECO:0000259" key="10">
    <source>
        <dbReference type="PROSITE" id="PS50041"/>
    </source>
</evidence>
<dbReference type="Pfam" id="PF20742">
    <property type="entry name" value="DUF5580_M"/>
    <property type="match status" value="1"/>
</dbReference>
<feature type="repeat" description="CSPG" evidence="8">
    <location>
        <begin position="419"/>
        <end position="506"/>
    </location>
</feature>
<feature type="repeat" description="CSPG" evidence="8">
    <location>
        <begin position="1282"/>
        <end position="1379"/>
    </location>
</feature>
<dbReference type="Gene3D" id="2.60.40.2030">
    <property type="match status" value="1"/>
</dbReference>
<dbReference type="InterPro" id="IPR016187">
    <property type="entry name" value="CTDL_fold"/>
</dbReference>
<dbReference type="InterPro" id="IPR049246">
    <property type="entry name" value="DUF5580_M"/>
</dbReference>
<dbReference type="InterPro" id="IPR011992">
    <property type="entry name" value="EF-hand-dom_pair"/>
</dbReference>
<evidence type="ECO:0000256" key="4">
    <source>
        <dbReference type="ARBA" id="ARBA00022737"/>
    </source>
</evidence>
<comment type="similarity">
    <text evidence="1">Belongs to the FRAS1 family.</text>
</comment>
<feature type="repeat" description="CSPG" evidence="8">
    <location>
        <begin position="1634"/>
        <end position="1731"/>
    </location>
</feature>
<dbReference type="Pfam" id="PF20743">
    <property type="entry name" value="DUF5580_C"/>
    <property type="match status" value="1"/>
</dbReference>
<feature type="compositionally biased region" description="Basic and acidic residues" evidence="9">
    <location>
        <begin position="2248"/>
        <end position="2257"/>
    </location>
</feature>
<evidence type="ECO:0000256" key="6">
    <source>
        <dbReference type="ARBA" id="ARBA00022889"/>
    </source>
</evidence>
<dbReference type="PANTHER" id="PTHR45739">
    <property type="entry name" value="MATRIX PROTEIN, PUTATIVE-RELATED"/>
    <property type="match status" value="1"/>
</dbReference>
<reference evidence="11" key="2">
    <citation type="submission" date="2020-05" db="UniProtKB">
        <authorList>
            <consortium name="Ensembl"/>
        </authorList>
    </citation>
    <scope>IDENTIFICATION</scope>
</reference>
<name>A0A6I8QLQ7_XENTR</name>
<dbReference type="SUPFAM" id="SSF141072">
    <property type="entry name" value="CalX-like"/>
    <property type="match status" value="1"/>
</dbReference>
<keyword evidence="7" id="KW-0325">Glycoprotein</keyword>
<feature type="compositionally biased region" description="Basic and acidic residues" evidence="9">
    <location>
        <begin position="2227"/>
        <end position="2237"/>
    </location>
</feature>
<keyword evidence="6" id="KW-0130">Cell adhesion</keyword>
<dbReference type="SUPFAM" id="SSF56436">
    <property type="entry name" value="C-type lectin-like"/>
    <property type="match status" value="1"/>
</dbReference>
<dbReference type="Bgee" id="ENSXETG00000008875">
    <property type="expression patterns" value="Expressed in male organism and 3 other cell types or tissues"/>
</dbReference>
<dbReference type="InterPro" id="IPR051561">
    <property type="entry name" value="FRAS1_ECM"/>
</dbReference>
<feature type="repeat" description="CSPG" evidence="8">
    <location>
        <begin position="1400"/>
        <end position="1492"/>
    </location>
</feature>
<feature type="repeat" description="CSPG" evidence="8">
    <location>
        <begin position="527"/>
        <end position="621"/>
    </location>
</feature>
<dbReference type="PANTHER" id="PTHR45739:SF3">
    <property type="entry name" value="FRAS-RELATED EXTRACELLULAR MATRIX PROTEIN 1B PRECURSOR"/>
    <property type="match status" value="1"/>
</dbReference>
<dbReference type="InterPro" id="IPR038081">
    <property type="entry name" value="CalX-like_sf"/>
</dbReference>
<protein>
    <submittedName>
        <fullName evidence="11">FRAS1-related extracellular matrix 1-like</fullName>
    </submittedName>
</protein>
<dbReference type="SMART" id="SM00237">
    <property type="entry name" value="Calx_beta"/>
    <property type="match status" value="1"/>
</dbReference>
<dbReference type="InterPro" id="IPR049247">
    <property type="entry name" value="DUF5580_C"/>
</dbReference>
<gene>
    <name evidence="11" type="primary">frem1l</name>
</gene>
<evidence type="ECO:0000256" key="7">
    <source>
        <dbReference type="ARBA" id="ARBA00023180"/>
    </source>
</evidence>
<feature type="region of interest" description="Disordered" evidence="9">
    <location>
        <begin position="2227"/>
        <end position="2258"/>
    </location>
</feature>
<dbReference type="InParanoid" id="A0A6I8QLQ7"/>
<evidence type="ECO:0000256" key="1">
    <source>
        <dbReference type="ARBA" id="ARBA00005529"/>
    </source>
</evidence>
<feature type="repeat" description="CSPG" evidence="8">
    <location>
        <begin position="1030"/>
        <end position="1132"/>
    </location>
</feature>
<dbReference type="PROSITE" id="PS51854">
    <property type="entry name" value="CSPG"/>
    <property type="match status" value="11"/>
</dbReference>
<dbReference type="Pfam" id="PF00059">
    <property type="entry name" value="Lectin_C"/>
    <property type="match status" value="1"/>
</dbReference>
<dbReference type="Ensembl" id="ENSXETT00000079721">
    <property type="protein sequence ID" value="ENSXETP00000073925"/>
    <property type="gene ID" value="ENSXETG00000008875"/>
</dbReference>
<dbReference type="Gene3D" id="3.10.100.10">
    <property type="entry name" value="Mannose-Binding Protein A, subunit A"/>
    <property type="match status" value="1"/>
</dbReference>
<dbReference type="InterPro" id="IPR045658">
    <property type="entry name" value="FRAS1-rel_N"/>
</dbReference>
<dbReference type="Pfam" id="PF19309">
    <property type="entry name" value="Frem_N"/>
    <property type="match status" value="1"/>
</dbReference>
<keyword evidence="4" id="KW-0677">Repeat</keyword>
<evidence type="ECO:0000256" key="5">
    <source>
        <dbReference type="ARBA" id="ARBA00022837"/>
    </source>
</evidence>
<dbReference type="InterPro" id="IPR016186">
    <property type="entry name" value="C-type_lectin-like/link_sf"/>
</dbReference>
<evidence type="ECO:0000256" key="2">
    <source>
        <dbReference type="ARBA" id="ARBA00022723"/>
    </source>
</evidence>
<dbReference type="Pfam" id="PF16184">
    <property type="entry name" value="Cadherin_3"/>
    <property type="match status" value="11"/>
</dbReference>
<keyword evidence="2" id="KW-0479">Metal-binding</keyword>
<organism evidence="11">
    <name type="scientific">Xenopus tropicalis</name>
    <name type="common">Western clawed frog</name>
    <name type="synonym">Silurana tropicalis</name>
    <dbReference type="NCBI Taxonomy" id="8364"/>
    <lineage>
        <taxon>Eukaryota</taxon>
        <taxon>Metazoa</taxon>
        <taxon>Chordata</taxon>
        <taxon>Craniata</taxon>
        <taxon>Vertebrata</taxon>
        <taxon>Euteleostomi</taxon>
        <taxon>Amphibia</taxon>
        <taxon>Batrachia</taxon>
        <taxon>Anura</taxon>
        <taxon>Pipoidea</taxon>
        <taxon>Pipidae</taxon>
        <taxon>Xenopodinae</taxon>
        <taxon>Xenopus</taxon>
        <taxon>Silurana</taxon>
    </lineage>
</organism>
<feature type="domain" description="C-type lectin" evidence="10">
    <location>
        <begin position="2008"/>
        <end position="2094"/>
    </location>
</feature>
<feature type="repeat" description="CSPG" evidence="8">
    <location>
        <begin position="782"/>
        <end position="873"/>
    </location>
</feature>
<dbReference type="GO" id="GO:0046872">
    <property type="term" value="F:metal ion binding"/>
    <property type="evidence" value="ECO:0007669"/>
    <property type="project" value="UniProtKB-KW"/>
</dbReference>
<dbReference type="Xenbase" id="XB-GENE-5791400">
    <property type="gene designation" value="frem1l"/>
</dbReference>
<dbReference type="GeneTree" id="ENSGT00940000165098"/>
<evidence type="ECO:0000256" key="3">
    <source>
        <dbReference type="ARBA" id="ARBA00022729"/>
    </source>
</evidence>
<feature type="repeat" description="CSPG" evidence="8">
    <location>
        <begin position="894"/>
        <end position="988"/>
    </location>
</feature>
<feature type="repeat" description="CSPG" evidence="8">
    <location>
        <begin position="299"/>
        <end position="394"/>
    </location>
</feature>
<evidence type="ECO:0000313" key="11">
    <source>
        <dbReference type="Ensembl" id="ENSXETP00000073925"/>
    </source>
</evidence>
<evidence type="ECO:0000256" key="8">
    <source>
        <dbReference type="PROSITE-ProRule" id="PRU01201"/>
    </source>
</evidence>
<feature type="repeat" description="CSPG" evidence="8">
    <location>
        <begin position="1513"/>
        <end position="1603"/>
    </location>
</feature>
<dbReference type="Pfam" id="PF03160">
    <property type="entry name" value="Calx-beta"/>
    <property type="match status" value="1"/>
</dbReference>
<feature type="region of interest" description="Disordered" evidence="9">
    <location>
        <begin position="1955"/>
        <end position="1999"/>
    </location>
</feature>
<dbReference type="SMART" id="SM00034">
    <property type="entry name" value="CLECT"/>
    <property type="match status" value="1"/>
</dbReference>
<keyword evidence="3" id="KW-0732">Signal</keyword>
<dbReference type="InterPro" id="IPR039005">
    <property type="entry name" value="CSPG_rpt"/>
</dbReference>
<accession>A0A6I8QLQ7</accession>
<proteinExistence type="inferred from homology"/>
<sequence length="2372" mass="265820">MGTCCYFLKIFLLVYIPLYGFVKASTLIIRNTDIKVGRGQHVYISENELLFNLPHNKNTCKVEVVLSEPTTQIVGRLSPQVFDCHFLSEEIKYSHNGSPLLAEDSVMLRIYRFSELETIVENVLIKIHITDPVGGIVHLGPESLEVPEFYGISTKPVDKNILTFKPFWEKPGTSCVVRTLLSEVLLPAHGQVVIEDTRSAGTDVRGPSLPHRVRNYRQEKMPCLGNKACYPRLKEMRLIKANCKDFMEMGVKYQHLSPPSPNTDYIPLQVALQGGENRKQLQTQNIWIPVVIAGAIPNTPPRAAFMPMFILEVDQFILTPITTATVDAEDDETPKNKLVFKISKPPPAGYITHVDDHTKAVTSFTWQDLHDMKIAYQPPGTSHNERQNYEVEFQAIDSFFLVSAPIMVHISIRTSETNAPRVAWNMGLNLLEGQSRPISWEVFQIVDNDNLHAVRLVTVDGLLHGRLTIRGLKAFVFTVKDIKDEVVRYHHDDSDTTKDYIVFRIFDGKHSIRHKFPINILPKDDSPPFLVNNIGFELVEGATILIEGHMLMASDLDSSDDYILYNITKPPKAGELVKKFSTESSGIPISTYLQRDLFRGLIYYKHFGGEVFQDSFEFVLSDSHDPPNYSEEQIVTIHVTPVKDQLPKEAEGTRRHLVVKETEITRITKEHLHFIDTESPDNHLIYTVTKACFAPENPRLLDAGRLIFVDTTNTLEKDPSIPTLNSFSQHAVTHLKAAYMPPQRDIGPAPILVQFAFSVNDQHGGQLSGLNFNITVMPVDDKPPEIFTNAIKAEEGSSCFITGENLQIADIDTKIEHLKIVLKTRPLHGSVEVHGVAMSEGDVFSMEELTSFKVRYQHDDSESFEDTVAFTVTDGYNTADGVLKVQIMPVNDEPPELKEGLKTYIKCQEGSSVTITSENLYANDPDSEDTKLTYIIARIPMFGLIQRGGVMVEKFTQLDITQGLISYIHTGGEIGPSPCMDTVTLIVSDGEAGAAGTCCSVDSLPPPVPLHSSLPVYDLNITVTPINNQQPVLYIGELFTVYEGSSSAINLNYLNASDKDTFLEELYFNIETQPKYGYLESTVPLDGSEKATSNKNISFFSLWNVSSGYIRYVQSQHEHKEPTADVFKVSVSDGVQKSMPMPFYILIKPTNDEMPQLHVKNITIIEGGICEIGPGTLNAADLDIPPDVLQFSIVIAPSHGLILNGEYGRNISQFKHLSPTALHKDLQIRSFTLDELKQGMELVYLHDDTDTLHDSFAIQLTDGKHTVQETLHIYIMPLNDERPHLIRNAGLEVEVAENKVISSVVLEAEDKDSPRNDIHYIINNAPSFGDLKLKVASSWITLYPGMNFTQEDVDMNHVWYFHSVILGCKGHDSFRFIVTDGEHTSASEIFYISVKNLEKGDIVLFTRPVTLTEGDRVTLVTDVLMATDGTGKPEKLLYAVSVPPVHGQIEYINYPGVPISSFSQLDVAAQKVCYVHDNSHETSKDLFSFTVSNGLTAKDGSLELVIIQTDRIPPSIVNNKAVSIPEGGIVVISSSNLQLIDPDSSMDKLTYTVTEYPHHGQLYLKGHPLQQSHFSQTDINNMHLSYRHYGGAAELDRFSFVATDNTNQGFLVDGQMRRDSVAFIIQIEHLDKLPPKLLIKEIPSLVENSKDGRAMIYITARNLKATDSDSKDEDLKFVILRSPYFGHLENANTGGFVGTTFTQREINQRAIRYIINPSVEVNSDSFEFKISDPAGNEFFSEIFDLKWSIIQLSQPHYRTCENVGTFSVKLIRTGSSKDPAFVGIKVNEVSARAGLDFTHSSANLVQFDPGVSTKHWNIHIKNDGLEENHEVLKIILKTPRNAVLGKIHEATIEIIDLRAGQCSLQDSKSSGLKWSSENTGLSLRQLTVNERIAATSHILLSNIERGPYRGPLVQAGAVVDMDLPSQHAGQQPQPFQSSILYHGISSVKSPVQNSRRTSVRFASAPPVPLGRRQDFPQGDSAFSTHHLPANATKQDNKSEKCPVGWTLHDKHCYYINLMQNTTWEEAERTCVQKHSHLTSVHSEAEMKWLWKFAEKEPFWIGLMSTAEGWLWSNGRPLTFSHLKGIYSVPGRDNCCTSMSNTSSLQAGKNSMPEMRVKIVGSKYIRYRVDEPEKIQTTTEEDVVSQIMKNFSNLNDLKSLRQSFQRRDQASCGFLPPTEFQAVCISHGAPISLPLLNAIVNNNIFCNEGKIRWEAIVDLLHKTTDSHVKHTGRKREDAPAVVEGSNDGNQHKPEDLPKETLSTNCLNWDSVQCQPQRNSRPVSEPVLYHSEQSSPIDQESWIDRFKKLENALRLCQIENSGMVEKERAKCLIHNYNLIYNLSISPLKIIEALQKFSSGQNTQLDPILLYLKEL</sequence>
<dbReference type="GO" id="GO:0007154">
    <property type="term" value="P:cell communication"/>
    <property type="evidence" value="ECO:0007669"/>
    <property type="project" value="InterPro"/>
</dbReference>
<dbReference type="InterPro" id="IPR003644">
    <property type="entry name" value="Calx_beta"/>
</dbReference>
<keyword evidence="5" id="KW-0106">Calcium</keyword>
<dbReference type="PROSITE" id="PS50041">
    <property type="entry name" value="C_TYPE_LECTIN_2"/>
    <property type="match status" value="1"/>
</dbReference>
<dbReference type="GO" id="GO:0007155">
    <property type="term" value="P:cell adhesion"/>
    <property type="evidence" value="ECO:0007669"/>
    <property type="project" value="UniProtKB-KW"/>
</dbReference>
<dbReference type="InterPro" id="IPR001304">
    <property type="entry name" value="C-type_lectin-like"/>
</dbReference>
<dbReference type="SUPFAM" id="SSF47473">
    <property type="entry name" value="EF-hand"/>
    <property type="match status" value="1"/>
</dbReference>
<dbReference type="GO" id="GO:0016020">
    <property type="term" value="C:membrane"/>
    <property type="evidence" value="ECO:0007669"/>
    <property type="project" value="InterPro"/>
</dbReference>
<feature type="repeat" description="CSPG" evidence="8">
    <location>
        <begin position="1153"/>
        <end position="1261"/>
    </location>
</feature>